<feature type="compositionally biased region" description="Polar residues" evidence="1">
    <location>
        <begin position="168"/>
        <end position="177"/>
    </location>
</feature>
<feature type="compositionally biased region" description="Basic and acidic residues" evidence="1">
    <location>
        <begin position="1"/>
        <end position="11"/>
    </location>
</feature>
<organism evidence="2 3">
    <name type="scientific">Pyxicephalus adspersus</name>
    <name type="common">African bullfrog</name>
    <dbReference type="NCBI Taxonomy" id="30357"/>
    <lineage>
        <taxon>Eukaryota</taxon>
        <taxon>Metazoa</taxon>
        <taxon>Chordata</taxon>
        <taxon>Craniata</taxon>
        <taxon>Vertebrata</taxon>
        <taxon>Euteleostomi</taxon>
        <taxon>Amphibia</taxon>
        <taxon>Batrachia</taxon>
        <taxon>Anura</taxon>
        <taxon>Neobatrachia</taxon>
        <taxon>Ranoidea</taxon>
        <taxon>Pyxicephalidae</taxon>
        <taxon>Pyxicephalinae</taxon>
        <taxon>Pyxicephalus</taxon>
    </lineage>
</organism>
<keyword evidence="3" id="KW-1185">Reference proteome</keyword>
<evidence type="ECO:0000256" key="1">
    <source>
        <dbReference type="SAM" id="MobiDB-lite"/>
    </source>
</evidence>
<proteinExistence type="predicted"/>
<dbReference type="Proteomes" id="UP001181693">
    <property type="component" value="Unassembled WGS sequence"/>
</dbReference>
<accession>A0AAV3AVQ6</accession>
<feature type="compositionally biased region" description="Polar residues" evidence="1">
    <location>
        <begin position="28"/>
        <end position="43"/>
    </location>
</feature>
<comment type="caution">
    <text evidence="2">The sequence shown here is derived from an EMBL/GenBank/DDBJ whole genome shotgun (WGS) entry which is preliminary data.</text>
</comment>
<feature type="region of interest" description="Disordered" evidence="1">
    <location>
        <begin position="163"/>
        <end position="221"/>
    </location>
</feature>
<name>A0AAV3AVQ6_PYXAD</name>
<protein>
    <submittedName>
        <fullName evidence="2">Uncharacterized protein</fullName>
    </submittedName>
</protein>
<feature type="compositionally biased region" description="Basic and acidic residues" evidence="1">
    <location>
        <begin position="178"/>
        <end position="212"/>
    </location>
</feature>
<dbReference type="AlphaFoldDB" id="A0AAV3AVQ6"/>
<evidence type="ECO:0000313" key="2">
    <source>
        <dbReference type="EMBL" id="DBA26123.1"/>
    </source>
</evidence>
<gene>
    <name evidence="2" type="ORF">GDO54_010421</name>
</gene>
<dbReference type="EMBL" id="DYDO01000004">
    <property type="protein sequence ID" value="DBA26123.1"/>
    <property type="molecule type" value="Genomic_DNA"/>
</dbReference>
<reference evidence="2" key="1">
    <citation type="thesis" date="2020" institute="ProQuest LLC" country="789 East Eisenhower Parkway, Ann Arbor, MI, USA">
        <title>Comparative Genomics and Chromosome Evolution.</title>
        <authorList>
            <person name="Mudd A.B."/>
        </authorList>
    </citation>
    <scope>NUCLEOTIDE SEQUENCE</scope>
    <source>
        <strain evidence="2">1538</strain>
        <tissue evidence="2">Blood</tissue>
    </source>
</reference>
<evidence type="ECO:0000313" key="3">
    <source>
        <dbReference type="Proteomes" id="UP001181693"/>
    </source>
</evidence>
<sequence length="221" mass="25199">MEPQMSKKIEFKSVGPPGPKKNMESSKKGQGQSRLLEEVSSTCKPGAQKAESSPEAVTIPPEVNQGSNGEENYYSNQNSYLQQYYTQYAHLYHVLDSSLSAIHSELSNTGRNVCRLANGMKECSDTMEFYVTRMLSLQKEMLRALDKTNSSLQSAVYLLREIKESQEQRPQGSSSATRHMERDKASGEFDEASIRWKERENRLRSRSGDRSTQHRKKYKEN</sequence>
<feature type="region of interest" description="Disordered" evidence="1">
    <location>
        <begin position="1"/>
        <end position="70"/>
    </location>
</feature>